<dbReference type="EMBL" id="JAPWIJ010000005">
    <property type="protein sequence ID" value="MCZ4519508.1"/>
    <property type="molecule type" value="Genomic_DNA"/>
</dbReference>
<organism evidence="1 2">
    <name type="scientific">Rhodococcus ruber</name>
    <dbReference type="NCBI Taxonomy" id="1830"/>
    <lineage>
        <taxon>Bacteria</taxon>
        <taxon>Bacillati</taxon>
        <taxon>Actinomycetota</taxon>
        <taxon>Actinomycetes</taxon>
        <taxon>Mycobacteriales</taxon>
        <taxon>Nocardiaceae</taxon>
        <taxon>Rhodococcus</taxon>
    </lineage>
</organism>
<dbReference type="Proteomes" id="UP001081071">
    <property type="component" value="Unassembled WGS sequence"/>
</dbReference>
<sequence>MSDAEMRAHVEKLRDPHRRDRLADAFESANVHGDKPVIDGWSGPDGDQSPNVIGYKKYSPGARFHPEIAAALDEAHLIKTTVPEPKWLGKNALLDYDHSNLRSGKCLPAVYPDPEFEDDEGGHELNVYDLSSRLGRQSFAESLDLATRGEAGRCVVIVDPGLPFVTPDLPLRFTDEGDIAPSAATFPVTYGYSSKRVAQLVMERFATQCRWCDSLHAEPEWGLLYSAGATVYIFPTCSSCKAGFDSDFSWDPSQLDYVVNDGWFRAAGYPSDENC</sequence>
<keyword evidence="2" id="KW-1185">Reference proteome</keyword>
<comment type="caution">
    <text evidence="1">The sequence shown here is derived from an EMBL/GenBank/DDBJ whole genome shotgun (WGS) entry which is preliminary data.</text>
</comment>
<gene>
    <name evidence="1" type="ORF">O4220_13380</name>
</gene>
<proteinExistence type="predicted"/>
<accession>A0ABT4MEU4</accession>
<evidence type="ECO:0000313" key="2">
    <source>
        <dbReference type="Proteomes" id="UP001081071"/>
    </source>
</evidence>
<protein>
    <submittedName>
        <fullName evidence="1">Uncharacterized protein</fullName>
    </submittedName>
</protein>
<name>A0ABT4MEU4_9NOCA</name>
<reference evidence="1" key="1">
    <citation type="submission" date="2022-12" db="EMBL/GenBank/DDBJ databases">
        <authorList>
            <person name="Krivoruchko A.V."/>
            <person name="Elkin A."/>
        </authorList>
    </citation>
    <scope>NUCLEOTIDE SEQUENCE</scope>
    <source>
        <strain evidence="1">IEGM 1391</strain>
    </source>
</reference>
<dbReference type="RefSeq" id="WP_269604909.1">
    <property type="nucleotide sequence ID" value="NZ_JAPWIJ010000005.1"/>
</dbReference>
<evidence type="ECO:0000313" key="1">
    <source>
        <dbReference type="EMBL" id="MCZ4519508.1"/>
    </source>
</evidence>